<evidence type="ECO:0000259" key="1">
    <source>
        <dbReference type="Pfam" id="PF12697"/>
    </source>
</evidence>
<dbReference type="SUPFAM" id="SSF53474">
    <property type="entry name" value="alpha/beta-Hydrolases"/>
    <property type="match status" value="1"/>
</dbReference>
<dbReference type="InterPro" id="IPR029058">
    <property type="entry name" value="AB_hydrolase_fold"/>
</dbReference>
<dbReference type="KEGG" id="mlz:F6J85_09285"/>
<keyword evidence="2" id="KW-0378">Hydrolase</keyword>
<evidence type="ECO:0000313" key="3">
    <source>
        <dbReference type="Proteomes" id="UP000325516"/>
    </source>
</evidence>
<dbReference type="Gene3D" id="3.40.50.1820">
    <property type="entry name" value="alpha/beta hydrolase"/>
    <property type="match status" value="1"/>
</dbReference>
<dbReference type="RefSeq" id="WP_150924746.1">
    <property type="nucleotide sequence ID" value="NZ_CP044232.1"/>
</dbReference>
<dbReference type="InterPro" id="IPR000073">
    <property type="entry name" value="AB_hydrolase_1"/>
</dbReference>
<proteinExistence type="predicted"/>
<dbReference type="PRINTS" id="PR00111">
    <property type="entry name" value="ABHYDROLASE"/>
</dbReference>
<dbReference type="Pfam" id="PF12697">
    <property type="entry name" value="Abhydrolase_6"/>
    <property type="match status" value="1"/>
</dbReference>
<keyword evidence="3" id="KW-1185">Reference proteome</keyword>
<gene>
    <name evidence="2" type="ORF">F6J85_09285</name>
</gene>
<dbReference type="InterPro" id="IPR050266">
    <property type="entry name" value="AB_hydrolase_sf"/>
</dbReference>
<feature type="domain" description="AB hydrolase-1" evidence="1">
    <location>
        <begin position="28"/>
        <end position="250"/>
    </location>
</feature>
<dbReference type="GO" id="GO:0016020">
    <property type="term" value="C:membrane"/>
    <property type="evidence" value="ECO:0007669"/>
    <property type="project" value="TreeGrafter"/>
</dbReference>
<dbReference type="AlphaFoldDB" id="A0A5J6L421"/>
<dbReference type="Proteomes" id="UP000325516">
    <property type="component" value="Chromosome"/>
</dbReference>
<dbReference type="PANTHER" id="PTHR43798">
    <property type="entry name" value="MONOACYLGLYCEROL LIPASE"/>
    <property type="match status" value="1"/>
</dbReference>
<accession>A0A5J6L421</accession>
<sequence length="269" mass="28865">MTRPAITARGEWPPGVAYFRLGAGAHTVFFPGLSGTPDLPSGADMWMQRQLLAPLARGRELIWMNRRKDLVPPTTIGRIAQDGADAIRAQLSPPVDVIGVSTGGSVALQLALDHPELVRRLVVVASAHRLSDEGRRVQRELAAAVRAGRPRRAGAAGIGAMAAGSWGAAAFGAVGWLMGRGVFGRSGPDLLAVVDAEDTFDVGDRLGEIAAPTLIVGAERDRYYSAELFRRTAEGIPHAQLVLYPRTGHLGTTLRRRYYRDVRSFLDAA</sequence>
<dbReference type="GO" id="GO:0016787">
    <property type="term" value="F:hydrolase activity"/>
    <property type="evidence" value="ECO:0007669"/>
    <property type="project" value="UniProtKB-KW"/>
</dbReference>
<dbReference type="PANTHER" id="PTHR43798:SF33">
    <property type="entry name" value="HYDROLASE, PUTATIVE (AFU_ORTHOLOGUE AFUA_2G14860)-RELATED"/>
    <property type="match status" value="1"/>
</dbReference>
<organism evidence="2 3">
    <name type="scientific">Microbacterium lushaniae</name>
    <dbReference type="NCBI Taxonomy" id="2614639"/>
    <lineage>
        <taxon>Bacteria</taxon>
        <taxon>Bacillati</taxon>
        <taxon>Actinomycetota</taxon>
        <taxon>Actinomycetes</taxon>
        <taxon>Micrococcales</taxon>
        <taxon>Microbacteriaceae</taxon>
        <taxon>Microbacterium</taxon>
    </lineage>
</organism>
<protein>
    <submittedName>
        <fullName evidence="2">Alpha/beta fold hydrolase</fullName>
    </submittedName>
</protein>
<evidence type="ECO:0000313" key="2">
    <source>
        <dbReference type="EMBL" id="QEW03278.1"/>
    </source>
</evidence>
<reference evidence="3" key="1">
    <citation type="submission" date="2019-09" db="EMBL/GenBank/DDBJ databases">
        <title>Mumia zhuanghuii sp. nov. isolated from the intestinal contents of plateau pika (Ochotona curzoniae) in the Qinghai-Tibet plateau of China.</title>
        <authorList>
            <person name="Tian Z."/>
        </authorList>
    </citation>
    <scope>NUCLEOTIDE SEQUENCE [LARGE SCALE GENOMIC DNA]</scope>
    <source>
        <strain evidence="3">L-031</strain>
    </source>
</reference>
<name>A0A5J6L421_9MICO</name>
<dbReference type="EMBL" id="CP044232">
    <property type="protein sequence ID" value="QEW03278.1"/>
    <property type="molecule type" value="Genomic_DNA"/>
</dbReference>